<protein>
    <submittedName>
        <fullName evidence="1">Uncharacterized protein</fullName>
    </submittedName>
</protein>
<organism evidence="1 2">
    <name type="scientific">Diacronema lutheri</name>
    <name type="common">Unicellular marine alga</name>
    <name type="synonym">Monochrysis lutheri</name>
    <dbReference type="NCBI Taxonomy" id="2081491"/>
    <lineage>
        <taxon>Eukaryota</taxon>
        <taxon>Haptista</taxon>
        <taxon>Haptophyta</taxon>
        <taxon>Pavlovophyceae</taxon>
        <taxon>Pavlovales</taxon>
        <taxon>Pavlovaceae</taxon>
        <taxon>Diacronema</taxon>
    </lineage>
</organism>
<evidence type="ECO:0000313" key="1">
    <source>
        <dbReference type="EMBL" id="KAG8471151.1"/>
    </source>
</evidence>
<dbReference type="Proteomes" id="UP000751190">
    <property type="component" value="Unassembled WGS sequence"/>
</dbReference>
<evidence type="ECO:0000313" key="2">
    <source>
        <dbReference type="Proteomes" id="UP000751190"/>
    </source>
</evidence>
<dbReference type="EMBL" id="JAGTXO010000001">
    <property type="protein sequence ID" value="KAG8471151.1"/>
    <property type="molecule type" value="Genomic_DNA"/>
</dbReference>
<proteinExistence type="predicted"/>
<keyword evidence="2" id="KW-1185">Reference proteome</keyword>
<reference evidence="1" key="1">
    <citation type="submission" date="2021-05" db="EMBL/GenBank/DDBJ databases">
        <title>The genome of the haptophyte Pavlova lutheri (Diacronema luteri, Pavlovales) - a model for lipid biosynthesis in eukaryotic algae.</title>
        <authorList>
            <person name="Hulatt C.J."/>
            <person name="Posewitz M.C."/>
        </authorList>
    </citation>
    <scope>NUCLEOTIDE SEQUENCE</scope>
    <source>
        <strain evidence="1">NIVA-4/92</strain>
    </source>
</reference>
<gene>
    <name evidence="1" type="ORF">KFE25_009572</name>
</gene>
<name>A0A8J5XY27_DIALT</name>
<comment type="caution">
    <text evidence="1">The sequence shown here is derived from an EMBL/GenBank/DDBJ whole genome shotgun (WGS) entry which is preliminary data.</text>
</comment>
<sequence>MLLRRVAQRVDRARLVRRASTARAQGLVDEPLGTVELERKLVELHAPGQHRNNAKWSLYGGHQRARNFANFHGVFPALLPPFTPCVELVARIGGGPDASSAPAARTHLLYGNTLPSAHAYASAPAVSFCGPSPLSAKLDGAAQVDSGAPWTLVGLTFSPAFSPAMVDGRFLARYPLPLEGGPPPAVVSHAHLVIANVPAADRLAEGEALLESDVAGFDAHALRTSILAPPSTLPAPAAAALDGAPDELRRLYLCYVCFQQARGAVQRGALPAGRAWSLADWVAACGLVPRGLAFSEVLCAGPDKSRA</sequence>
<accession>A0A8J5XY27</accession>
<dbReference type="AlphaFoldDB" id="A0A8J5XY27"/>